<evidence type="ECO:0000256" key="1">
    <source>
        <dbReference type="SAM" id="Phobius"/>
    </source>
</evidence>
<dbReference type="EMBL" id="GG662924">
    <property type="protein sequence ID" value="EWS76789.1"/>
    <property type="molecule type" value="Genomic_DNA"/>
</dbReference>
<keyword evidence="1" id="KW-0472">Membrane</keyword>
<keyword evidence="1" id="KW-1133">Transmembrane helix</keyword>
<name>W7XLS3_TETTS</name>
<reference evidence="3" key="1">
    <citation type="journal article" date="2006" name="PLoS Biol.">
        <title>Macronuclear genome sequence of the ciliate Tetrahymena thermophila, a model eukaryote.</title>
        <authorList>
            <person name="Eisen J.A."/>
            <person name="Coyne R.S."/>
            <person name="Wu M."/>
            <person name="Wu D."/>
            <person name="Thiagarajan M."/>
            <person name="Wortman J.R."/>
            <person name="Badger J.H."/>
            <person name="Ren Q."/>
            <person name="Amedeo P."/>
            <person name="Jones K.M."/>
            <person name="Tallon L.J."/>
            <person name="Delcher A.L."/>
            <person name="Salzberg S.L."/>
            <person name="Silva J.C."/>
            <person name="Haas B.J."/>
            <person name="Majoros W.H."/>
            <person name="Farzad M."/>
            <person name="Carlton J.M."/>
            <person name="Smith R.K. Jr."/>
            <person name="Garg J."/>
            <person name="Pearlman R.E."/>
            <person name="Karrer K.M."/>
            <person name="Sun L."/>
            <person name="Manning G."/>
            <person name="Elde N.C."/>
            <person name="Turkewitz A.P."/>
            <person name="Asai D.J."/>
            <person name="Wilkes D.E."/>
            <person name="Wang Y."/>
            <person name="Cai H."/>
            <person name="Collins K."/>
            <person name="Stewart B.A."/>
            <person name="Lee S.R."/>
            <person name="Wilamowska K."/>
            <person name="Weinberg Z."/>
            <person name="Ruzzo W.L."/>
            <person name="Wloga D."/>
            <person name="Gaertig J."/>
            <person name="Frankel J."/>
            <person name="Tsao C.-C."/>
            <person name="Gorovsky M.A."/>
            <person name="Keeling P.J."/>
            <person name="Waller R.F."/>
            <person name="Patron N.J."/>
            <person name="Cherry J.M."/>
            <person name="Stover N.A."/>
            <person name="Krieger C.J."/>
            <person name="del Toro C."/>
            <person name="Ryder H.F."/>
            <person name="Williamson S.C."/>
            <person name="Barbeau R.A."/>
            <person name="Hamilton E.P."/>
            <person name="Orias E."/>
        </authorList>
    </citation>
    <scope>NUCLEOTIDE SEQUENCE [LARGE SCALE GENOMIC DNA]</scope>
    <source>
        <strain evidence="3">SB210</strain>
    </source>
</reference>
<feature type="transmembrane region" description="Helical" evidence="1">
    <location>
        <begin position="24"/>
        <end position="41"/>
    </location>
</feature>
<dbReference type="GeneID" id="24442526"/>
<protein>
    <submittedName>
        <fullName evidence="2">Transmembrane protein, putative</fullName>
    </submittedName>
</protein>
<evidence type="ECO:0000313" key="2">
    <source>
        <dbReference type="EMBL" id="EWS76789.1"/>
    </source>
</evidence>
<keyword evidence="1 2" id="KW-0812">Transmembrane</keyword>
<sequence length="110" mass="13244">MFDLFNLILFNFSKFFSFFHSTGVIKYLEIFYFYQIIYELIKQNKTKLKKLNRFANKMQSSQEGNFSHFRSFHQLLINKLQINIKNVKVLCYFVVKKLNSLCQADISLYA</sequence>
<gene>
    <name evidence="2" type="ORF">TTHERM_002141639</name>
</gene>
<dbReference type="AlphaFoldDB" id="W7XLS3"/>
<organism evidence="2 3">
    <name type="scientific">Tetrahymena thermophila (strain SB210)</name>
    <dbReference type="NCBI Taxonomy" id="312017"/>
    <lineage>
        <taxon>Eukaryota</taxon>
        <taxon>Sar</taxon>
        <taxon>Alveolata</taxon>
        <taxon>Ciliophora</taxon>
        <taxon>Intramacronucleata</taxon>
        <taxon>Oligohymenophorea</taxon>
        <taxon>Hymenostomatida</taxon>
        <taxon>Tetrahymenina</taxon>
        <taxon>Tetrahymenidae</taxon>
        <taxon>Tetrahymena</taxon>
    </lineage>
</organism>
<keyword evidence="3" id="KW-1185">Reference proteome</keyword>
<dbReference type="Proteomes" id="UP000009168">
    <property type="component" value="Unassembled WGS sequence"/>
</dbReference>
<dbReference type="KEGG" id="tet:TTHERM_002141639"/>
<accession>W7XLS3</accession>
<proteinExistence type="predicted"/>
<evidence type="ECO:0000313" key="3">
    <source>
        <dbReference type="Proteomes" id="UP000009168"/>
    </source>
</evidence>
<dbReference type="InParanoid" id="W7XLS3"/>
<dbReference type="RefSeq" id="XP_012650676.1">
    <property type="nucleotide sequence ID" value="XM_012795222.1"/>
</dbReference>